<keyword evidence="3" id="KW-1185">Reference proteome</keyword>
<dbReference type="PANTHER" id="PTHR30565:SF9">
    <property type="entry name" value="PROTEIN YCIF"/>
    <property type="match status" value="1"/>
</dbReference>
<sequence length="165" mass="18738">MTIDSTEDLFASGLKHAYYTEQQLLEALEELEETSSSDELKAGFAEHREETEVHIDRIEQVFDELDADAEPEEDPIVEGMIEAHEEFMSKDPSDEAIDRFNIAAGQKSEHYEIATYGNLIPMADQMGMDEMADLLEKTLREEQDELDSLSEMGESFDYGELTVSE</sequence>
<dbReference type="InterPro" id="IPR012347">
    <property type="entry name" value="Ferritin-like"/>
</dbReference>
<dbReference type="InterPro" id="IPR010287">
    <property type="entry name" value="DUF892_YciF-like"/>
</dbReference>
<proteinExistence type="predicted"/>
<dbReference type="SUPFAM" id="SSF47240">
    <property type="entry name" value="Ferritin-like"/>
    <property type="match status" value="1"/>
</dbReference>
<gene>
    <name evidence="2" type="ORF">SAMN04489842_3541</name>
</gene>
<organism evidence="2 3">
    <name type="scientific">Natronobacterium texcoconense</name>
    <dbReference type="NCBI Taxonomy" id="1095778"/>
    <lineage>
        <taxon>Archaea</taxon>
        <taxon>Methanobacteriati</taxon>
        <taxon>Methanobacteriota</taxon>
        <taxon>Stenosarchaea group</taxon>
        <taxon>Halobacteria</taxon>
        <taxon>Halobacteriales</taxon>
        <taxon>Natrialbaceae</taxon>
        <taxon>Natronobacterium</taxon>
    </lineage>
</organism>
<dbReference type="RefSeq" id="WP_090384710.1">
    <property type="nucleotide sequence ID" value="NZ_FNLC01000004.1"/>
</dbReference>
<dbReference type="InterPro" id="IPR047114">
    <property type="entry name" value="YciF"/>
</dbReference>
<dbReference type="EMBL" id="FNLC01000004">
    <property type="protein sequence ID" value="SDR36660.1"/>
    <property type="molecule type" value="Genomic_DNA"/>
</dbReference>
<dbReference type="PANTHER" id="PTHR30565">
    <property type="entry name" value="PROTEIN YCIF"/>
    <property type="match status" value="1"/>
</dbReference>
<dbReference type="AlphaFoldDB" id="A0A1H1IG42"/>
<dbReference type="STRING" id="1095778.SAMN04489842_3541"/>
<dbReference type="Proteomes" id="UP000198848">
    <property type="component" value="Unassembled WGS sequence"/>
</dbReference>
<dbReference type="InterPro" id="IPR009078">
    <property type="entry name" value="Ferritin-like_SF"/>
</dbReference>
<name>A0A1H1IG42_NATTX</name>
<dbReference type="Gene3D" id="1.20.1260.10">
    <property type="match status" value="1"/>
</dbReference>
<protein>
    <submittedName>
        <fullName evidence="2">Ferritin-like metal-binding protein YciE</fullName>
    </submittedName>
</protein>
<evidence type="ECO:0000256" key="1">
    <source>
        <dbReference type="SAM" id="MobiDB-lite"/>
    </source>
</evidence>
<reference evidence="3" key="1">
    <citation type="submission" date="2016-10" db="EMBL/GenBank/DDBJ databases">
        <authorList>
            <person name="Varghese N."/>
            <person name="Submissions S."/>
        </authorList>
    </citation>
    <scope>NUCLEOTIDE SEQUENCE [LARGE SCALE GENOMIC DNA]</scope>
    <source>
        <strain evidence="3">DSM 24767</strain>
    </source>
</reference>
<evidence type="ECO:0000313" key="3">
    <source>
        <dbReference type="Proteomes" id="UP000198848"/>
    </source>
</evidence>
<feature type="region of interest" description="Disordered" evidence="1">
    <location>
        <begin position="143"/>
        <end position="165"/>
    </location>
</feature>
<evidence type="ECO:0000313" key="2">
    <source>
        <dbReference type="EMBL" id="SDR36660.1"/>
    </source>
</evidence>
<accession>A0A1H1IG42</accession>
<dbReference type="Pfam" id="PF05974">
    <property type="entry name" value="DUF892"/>
    <property type="match status" value="1"/>
</dbReference>
<dbReference type="OrthoDB" id="302765at2157"/>